<evidence type="ECO:0000259" key="12">
    <source>
        <dbReference type="Pfam" id="PF00122"/>
    </source>
</evidence>
<dbReference type="SUPFAM" id="SSF56784">
    <property type="entry name" value="HAD-like"/>
    <property type="match status" value="1"/>
</dbReference>
<dbReference type="FunFam" id="3.40.50.1000:FF:000045">
    <property type="entry name" value="Cation-transporting ATPase"/>
    <property type="match status" value="1"/>
</dbReference>
<dbReference type="GeneTree" id="ENSGT00940000159714"/>
<dbReference type="PANTHER" id="PTHR45630:SF2">
    <property type="entry name" value="POLYAMINE-TRANSPORTING ATPASE 13A2"/>
    <property type="match status" value="1"/>
</dbReference>
<dbReference type="SUPFAM" id="SSF81660">
    <property type="entry name" value="Metal cation-transporting ATPase, ATP-binding domain N"/>
    <property type="match status" value="1"/>
</dbReference>
<evidence type="ECO:0000313" key="15">
    <source>
        <dbReference type="Proteomes" id="UP000018468"/>
    </source>
</evidence>
<feature type="domain" description="P5B-type ATPase N-terminal" evidence="13">
    <location>
        <begin position="7"/>
        <end position="125"/>
    </location>
</feature>
<dbReference type="GO" id="GO:0061909">
    <property type="term" value="P:autophagosome-lysosome fusion"/>
    <property type="evidence" value="ECO:0000318"/>
    <property type="project" value="GO_Central"/>
</dbReference>
<dbReference type="SUPFAM" id="SSF81665">
    <property type="entry name" value="Calcium ATPase, transmembrane domain M"/>
    <property type="match status" value="1"/>
</dbReference>
<dbReference type="InterPro" id="IPR001757">
    <property type="entry name" value="P_typ_ATPase"/>
</dbReference>
<dbReference type="GO" id="GO:0005524">
    <property type="term" value="F:ATP binding"/>
    <property type="evidence" value="ECO:0007669"/>
    <property type="project" value="UniProtKB-KW"/>
</dbReference>
<dbReference type="GO" id="GO:0046872">
    <property type="term" value="F:metal ion binding"/>
    <property type="evidence" value="ECO:0007669"/>
    <property type="project" value="UniProtKB-KW"/>
</dbReference>
<evidence type="ECO:0000256" key="2">
    <source>
        <dbReference type="ARBA" id="ARBA00006000"/>
    </source>
</evidence>
<dbReference type="InterPro" id="IPR006544">
    <property type="entry name" value="P-type_TPase_V"/>
</dbReference>
<feature type="transmembrane region" description="Helical" evidence="11">
    <location>
        <begin position="1021"/>
        <end position="1043"/>
    </location>
</feature>
<keyword evidence="8" id="KW-1278">Translocase</keyword>
<comment type="similarity">
    <text evidence="2">Belongs to the cation transport ATPase (P-type) (TC 3.A.3) family. Type V subfamily.</text>
</comment>
<evidence type="ECO:0000256" key="11">
    <source>
        <dbReference type="SAM" id="Phobius"/>
    </source>
</evidence>
<dbReference type="Proteomes" id="UP000018468">
    <property type="component" value="Linkage group LG25"/>
</dbReference>
<organism evidence="14 15">
    <name type="scientific">Lepisosteus oculatus</name>
    <name type="common">Spotted gar</name>
    <dbReference type="NCBI Taxonomy" id="7918"/>
    <lineage>
        <taxon>Eukaryota</taxon>
        <taxon>Metazoa</taxon>
        <taxon>Chordata</taxon>
        <taxon>Craniata</taxon>
        <taxon>Vertebrata</taxon>
        <taxon>Euteleostomi</taxon>
        <taxon>Actinopterygii</taxon>
        <taxon>Neopterygii</taxon>
        <taxon>Holostei</taxon>
        <taxon>Semionotiformes</taxon>
        <taxon>Lepisosteidae</taxon>
        <taxon>Lepisosteus</taxon>
    </lineage>
</organism>
<dbReference type="STRING" id="7918.ENSLOCP00000009450"/>
<dbReference type="eggNOG" id="KOG0208">
    <property type="taxonomic scope" value="Eukaryota"/>
</dbReference>
<keyword evidence="15" id="KW-1185">Reference proteome</keyword>
<dbReference type="GO" id="GO:0010821">
    <property type="term" value="P:regulation of mitochondrion organization"/>
    <property type="evidence" value="ECO:0000318"/>
    <property type="project" value="GO_Central"/>
</dbReference>
<evidence type="ECO:0000256" key="7">
    <source>
        <dbReference type="ARBA" id="ARBA00022842"/>
    </source>
</evidence>
<feature type="transmembrane region" description="Helical" evidence="11">
    <location>
        <begin position="343"/>
        <end position="363"/>
    </location>
</feature>
<name>W5MM41_LEPOC</name>
<dbReference type="EMBL" id="AHAT01009980">
    <property type="status" value="NOT_ANNOTATED_CDS"/>
    <property type="molecule type" value="Genomic_DNA"/>
</dbReference>
<dbReference type="GO" id="GO:0016887">
    <property type="term" value="F:ATP hydrolysis activity"/>
    <property type="evidence" value="ECO:0007669"/>
    <property type="project" value="InterPro"/>
</dbReference>
<evidence type="ECO:0000256" key="4">
    <source>
        <dbReference type="ARBA" id="ARBA00022723"/>
    </source>
</evidence>
<dbReference type="GO" id="GO:0140358">
    <property type="term" value="F:P-type transmembrane transporter activity"/>
    <property type="evidence" value="ECO:0007669"/>
    <property type="project" value="InterPro"/>
</dbReference>
<dbReference type="EMBL" id="AHAT01009978">
    <property type="status" value="NOT_ANNOTATED_CDS"/>
    <property type="molecule type" value="Genomic_DNA"/>
</dbReference>
<dbReference type="GO" id="GO:0015203">
    <property type="term" value="F:polyamine transmembrane transporter activity"/>
    <property type="evidence" value="ECO:0000318"/>
    <property type="project" value="GO_Central"/>
</dbReference>
<dbReference type="Gene3D" id="3.40.50.1000">
    <property type="entry name" value="HAD superfamily/HAD-like"/>
    <property type="match status" value="1"/>
</dbReference>
<dbReference type="AlphaFoldDB" id="W5MM41"/>
<feature type="transmembrane region" description="Helical" evidence="11">
    <location>
        <begin position="20"/>
        <end position="40"/>
    </location>
</feature>
<dbReference type="Pfam" id="PF12409">
    <property type="entry name" value="P5-ATPase"/>
    <property type="match status" value="1"/>
</dbReference>
<dbReference type="InterPro" id="IPR023214">
    <property type="entry name" value="HAD_sf"/>
</dbReference>
<dbReference type="PRINTS" id="PR00119">
    <property type="entry name" value="CATATPASE"/>
</dbReference>
<keyword evidence="9 11" id="KW-1133">Transmembrane helix</keyword>
<dbReference type="InterPro" id="IPR036412">
    <property type="entry name" value="HAD-like_sf"/>
</dbReference>
<dbReference type="EMBL" id="AHAT01009977">
    <property type="status" value="NOT_ANNOTATED_CDS"/>
    <property type="molecule type" value="Genomic_DNA"/>
</dbReference>
<comment type="subcellular location">
    <subcellularLocation>
        <location evidence="1">Membrane</location>
        <topology evidence="1">Multi-pass membrane protein</topology>
    </subcellularLocation>
</comment>
<dbReference type="InterPro" id="IPR008250">
    <property type="entry name" value="ATPase_P-typ_transduc_dom_A_sf"/>
</dbReference>
<dbReference type="NCBIfam" id="TIGR01494">
    <property type="entry name" value="ATPase_P-type"/>
    <property type="match status" value="1"/>
</dbReference>
<feature type="transmembrane region" description="Helical" evidence="11">
    <location>
        <begin position="979"/>
        <end position="1001"/>
    </location>
</feature>
<reference evidence="15" key="1">
    <citation type="submission" date="2011-12" db="EMBL/GenBank/DDBJ databases">
        <title>The Draft Genome of Lepisosteus oculatus.</title>
        <authorList>
            <consortium name="The Broad Institute Genome Assembly &amp; Analysis Group"/>
            <consortium name="Computational R&amp;D Group"/>
            <consortium name="and Sequencing Platform"/>
            <person name="Di Palma F."/>
            <person name="Alfoldi J."/>
            <person name="Johnson J."/>
            <person name="Berlin A."/>
            <person name="Gnerre S."/>
            <person name="Jaffe D."/>
            <person name="MacCallum I."/>
            <person name="Young S."/>
            <person name="Walker B.J."/>
            <person name="Lander E.S."/>
            <person name="Lindblad-Toh K."/>
        </authorList>
    </citation>
    <scope>NUCLEOTIDE SEQUENCE [LARGE SCALE GENOMIC DNA]</scope>
</reference>
<dbReference type="Gene3D" id="3.40.1110.10">
    <property type="entry name" value="Calcium-transporting ATPase, cytoplasmic domain N"/>
    <property type="match status" value="1"/>
</dbReference>
<dbReference type="InterPro" id="IPR059000">
    <property type="entry name" value="ATPase_P-type_domA"/>
</dbReference>
<dbReference type="InterPro" id="IPR047819">
    <property type="entry name" value="P5A-ATPase_N"/>
</dbReference>
<dbReference type="GO" id="GO:0031902">
    <property type="term" value="C:late endosome membrane"/>
    <property type="evidence" value="ECO:0000318"/>
    <property type="project" value="GO_Central"/>
</dbReference>
<keyword evidence="5" id="KW-0547">Nucleotide-binding</keyword>
<dbReference type="Gene3D" id="2.70.150.10">
    <property type="entry name" value="Calcium-transporting ATPase, cytoplasmic transduction domain A"/>
    <property type="match status" value="1"/>
</dbReference>
<feature type="domain" description="P-type ATPase A" evidence="12">
    <location>
        <begin position="210"/>
        <end position="325"/>
    </location>
</feature>
<reference evidence="14" key="3">
    <citation type="submission" date="2025-09" db="UniProtKB">
        <authorList>
            <consortium name="Ensembl"/>
        </authorList>
    </citation>
    <scope>IDENTIFICATION</scope>
</reference>
<feature type="transmembrane region" description="Helical" evidence="11">
    <location>
        <begin position="898"/>
        <end position="918"/>
    </location>
</feature>
<evidence type="ECO:0000256" key="9">
    <source>
        <dbReference type="ARBA" id="ARBA00022989"/>
    </source>
</evidence>
<proteinExistence type="inferred from homology"/>
<dbReference type="InParanoid" id="W5MM41"/>
<evidence type="ECO:0000313" key="14">
    <source>
        <dbReference type="Ensembl" id="ENSLOCP00000009450.1"/>
    </source>
</evidence>
<dbReference type="EMBL" id="AHAT01009979">
    <property type="status" value="NOT_ANNOTATED_CDS"/>
    <property type="molecule type" value="Genomic_DNA"/>
</dbReference>
<dbReference type="InterPro" id="IPR023298">
    <property type="entry name" value="ATPase_P-typ_TM_dom_sf"/>
</dbReference>
<evidence type="ECO:0000256" key="6">
    <source>
        <dbReference type="ARBA" id="ARBA00022840"/>
    </source>
</evidence>
<dbReference type="EMBL" id="AHAT01009982">
    <property type="status" value="NOT_ANNOTATED_CDS"/>
    <property type="molecule type" value="Genomic_DNA"/>
</dbReference>
<feature type="transmembrane region" description="Helical" evidence="11">
    <location>
        <begin position="837"/>
        <end position="856"/>
    </location>
</feature>
<dbReference type="Bgee" id="ENSLOCG00000007777">
    <property type="expression patterns" value="Expressed in camera-type eye and 11 other cell types or tissues"/>
</dbReference>
<keyword evidence="6" id="KW-0067">ATP-binding</keyword>
<dbReference type="OMA" id="SGWKDPL"/>
<dbReference type="GO" id="GO:0019829">
    <property type="term" value="F:ATPase-coupled monoatomic cation transmembrane transporter activity"/>
    <property type="evidence" value="ECO:0000318"/>
    <property type="project" value="GO_Central"/>
</dbReference>
<evidence type="ECO:0000259" key="13">
    <source>
        <dbReference type="Pfam" id="PF12409"/>
    </source>
</evidence>
<dbReference type="GO" id="GO:0016243">
    <property type="term" value="P:regulation of autophagosome size"/>
    <property type="evidence" value="ECO:0000318"/>
    <property type="project" value="GO_Central"/>
</dbReference>
<accession>W5MM41</accession>
<dbReference type="PANTHER" id="PTHR45630">
    <property type="entry name" value="CATION-TRANSPORTING ATPASE-RELATED"/>
    <property type="match status" value="1"/>
</dbReference>
<dbReference type="InterPro" id="IPR023299">
    <property type="entry name" value="ATPase_P-typ_cyto_dom_N"/>
</dbReference>
<protein>
    <submittedName>
        <fullName evidence="14">ATPase cation transporting 13A2</fullName>
    </submittedName>
</protein>
<evidence type="ECO:0000256" key="8">
    <source>
        <dbReference type="ARBA" id="ARBA00022967"/>
    </source>
</evidence>
<dbReference type="GO" id="GO:0006874">
    <property type="term" value="P:intracellular calcium ion homeostasis"/>
    <property type="evidence" value="ECO:0000318"/>
    <property type="project" value="GO_Central"/>
</dbReference>
<dbReference type="HOGENOM" id="CLU_001828_0_0_1"/>
<keyword evidence="10 11" id="KW-0472">Membrane</keyword>
<dbReference type="Pfam" id="PF00122">
    <property type="entry name" value="E1-E2_ATPase"/>
    <property type="match status" value="1"/>
</dbReference>
<reference evidence="14" key="2">
    <citation type="submission" date="2025-08" db="UniProtKB">
        <authorList>
            <consortium name="Ensembl"/>
        </authorList>
    </citation>
    <scope>IDENTIFICATION</scope>
</reference>
<evidence type="ECO:0000256" key="5">
    <source>
        <dbReference type="ARBA" id="ARBA00022741"/>
    </source>
</evidence>
<dbReference type="SUPFAM" id="SSF81653">
    <property type="entry name" value="Calcium ATPase, transduction domain A"/>
    <property type="match status" value="1"/>
</dbReference>
<dbReference type="PROSITE" id="PS01229">
    <property type="entry name" value="COF_2"/>
    <property type="match status" value="1"/>
</dbReference>
<keyword evidence="7" id="KW-0460">Magnesium</keyword>
<evidence type="ECO:0000256" key="1">
    <source>
        <dbReference type="ARBA" id="ARBA00004141"/>
    </source>
</evidence>
<dbReference type="Ensembl" id="ENSLOCT00000009461.1">
    <property type="protein sequence ID" value="ENSLOCP00000009450.1"/>
    <property type="gene ID" value="ENSLOCG00000007777.1"/>
</dbReference>
<evidence type="ECO:0000256" key="3">
    <source>
        <dbReference type="ARBA" id="ARBA00022692"/>
    </source>
</evidence>
<dbReference type="EMBL" id="AHAT01009981">
    <property type="status" value="NOT_ANNOTATED_CDS"/>
    <property type="molecule type" value="Genomic_DNA"/>
</dbReference>
<dbReference type="Pfam" id="PF13246">
    <property type="entry name" value="Cation_ATPase"/>
    <property type="match status" value="1"/>
</dbReference>
<keyword evidence="4" id="KW-0479">Metal-binding</keyword>
<sequence length="1095" mass="119460">PPCPSTESHMDVQGYRRVQWRVLLCHLGAVLSAGLLLLLFHWRPRLGVWARCQPCPLSQAQLLLIRDSHGQRSLVDVISEEVEEGSLEQPGAEPEEPDWRDTVQLHKEETPVLRYYIFEGLRYVWLARKGAFCRVRWVCASVFDPEYHFTPQNRDQQYAVSYSTAPCPTAQHSVSGCICAQCLSDQCVDVAVCPQQSVTLRRMAQLVVSVLVRRASGEEESVNSLDLVPGDCLLVPPEGLLLPCDAALLEGECMVNESLLTGESVPVMKTPLLKGTALYSPDAHQRHTLFCGTQVIQAKGASQVNAIAVVTRTGFFTAKGDLVSSIMYPQPINFRFYSDSMKFLLFLGLLAAVGTVYSLVILGRSGLASLGRKCVQGLSGSVCGARCVQALCVEPGVFRLCVWSAVCSGPVRLGVWSPVCSGSHSCTPQLTPAHSSTLQLTPAHPSHTPAHPSSPQPHSALCCCFTALLQSELLFQEEPQLYSLATGVSELQEPEEEASKLFGGVRVLAVMKPPAPEQQPQGITPSRPLAILRRFPFSSALQRMGVVVRAAGETAALAFLKGAPEMVASLCRRDSVPASFSMTLHQFASDGFRVLGLAYKSLTQRSQEELEDMTREAVESGMQFLGFLVMRNLVKPETAPVISTLRQASIRTIMATGDNILTAVNVARGCGMVAPGERVIFVHGTPPLGCSPPTLRFLLAESGGATQDGVDFPAQGLYQQAPGPYHLALNGKSFSVLCEHFPEYLPKVLLRGTIYARMAPEQKTQLVKELQKINYCVAMCGDGANDCGALRAADVGVSLSEAEASVASPFTSHTDDITCIPLLIREGRCSLVTSFGLFRYMALYSLIQFSSVLILYTVKTNLGDLQFLFFDLVLVTSLAIVMGRSGPADQLCARRPPASLLAAPVLTSLLLHTLLLVLTQISTLFITKAQDWFVPLNDTVVGAGNLPNFENTGLFGVTGYQYLIMAIVLSKGHPFRKPLYTNVLFMLVLAVLCAFMSWLVLYPLHGLRQLLSLQQVDDMKYKLLLVALSALNFFCALMLEVLVEQALPCCLQRLRGPRPSKKLYKRLDSVLRLEGHWPPLDQPLPSPGSTAIDVR</sequence>
<evidence type="ECO:0000256" key="10">
    <source>
        <dbReference type="ARBA" id="ARBA00023136"/>
    </source>
</evidence>
<feature type="transmembrane region" description="Helical" evidence="11">
    <location>
        <begin position="868"/>
        <end position="886"/>
    </location>
</feature>
<dbReference type="GO" id="GO:1902047">
    <property type="term" value="P:polyamine transmembrane transport"/>
    <property type="evidence" value="ECO:0000318"/>
    <property type="project" value="GO_Central"/>
</dbReference>
<keyword evidence="3 11" id="KW-0812">Transmembrane</keyword>